<protein>
    <recommendedName>
        <fullName evidence="7">Large ribosomal subunit protein mL54</fullName>
    </recommendedName>
</protein>
<evidence type="ECO:0000313" key="8">
    <source>
        <dbReference type="EMBL" id="AAS52518.1"/>
    </source>
</evidence>
<keyword evidence="4" id="KW-0496">Mitochondrion</keyword>
<dbReference type="HOGENOM" id="CLU_144297_2_0_1"/>
<reference evidence="8 9" key="1">
    <citation type="journal article" date="2004" name="Science">
        <title>The Ashbya gossypii genome as a tool for mapping the ancient Saccharomyces cerevisiae genome.</title>
        <authorList>
            <person name="Dietrich F.S."/>
            <person name="Voegeli S."/>
            <person name="Brachat S."/>
            <person name="Lerch A."/>
            <person name="Gates K."/>
            <person name="Steiner S."/>
            <person name="Mohr C."/>
            <person name="Pohlmann R."/>
            <person name="Luedi P."/>
            <person name="Choi S."/>
            <person name="Wing R.A."/>
            <person name="Flavier A."/>
            <person name="Gaffney T.D."/>
            <person name="Philippsen P."/>
        </authorList>
    </citation>
    <scope>NUCLEOTIDE SEQUENCE [LARGE SCALE GENOMIC DNA]</scope>
    <source>
        <strain evidence="9">ATCC 10895 / CBS 109.51 / FGSC 9923 / NRRL Y-1056</strain>
    </source>
</reference>
<dbReference type="Pfam" id="PF08561">
    <property type="entry name" value="Ribosomal_L37"/>
    <property type="match status" value="1"/>
</dbReference>
<dbReference type="EMBL" id="AE016818">
    <property type="protein sequence ID" value="AAS52518.1"/>
    <property type="molecule type" value="Genomic_DNA"/>
</dbReference>
<evidence type="ECO:0000313" key="9">
    <source>
        <dbReference type="Proteomes" id="UP000000591"/>
    </source>
</evidence>
<keyword evidence="5" id="KW-0687">Ribonucleoprotein</keyword>
<evidence type="ECO:0000256" key="6">
    <source>
        <dbReference type="ARBA" id="ARBA00033752"/>
    </source>
</evidence>
<dbReference type="GeneID" id="4620879"/>
<evidence type="ECO:0000256" key="7">
    <source>
        <dbReference type="ARBA" id="ARBA00035179"/>
    </source>
</evidence>
<dbReference type="RefSeq" id="NP_984694.1">
    <property type="nucleotide sequence ID" value="NM_210047.1"/>
</dbReference>
<sequence length="101" mass="11557">MLSLRSSFRRLFSVSCRVYDQQAQKAVSSCPAGTPLNLLIKKGGKEPLALEDSDYPEWLWKVLDPEAQAAKLAEDPIKARKKALRRMNREHIKQQNFLAKM</sequence>
<reference evidence="9" key="2">
    <citation type="journal article" date="2013" name="G3 (Bethesda)">
        <title>Genomes of Ashbya fungi isolated from insects reveal four mating-type loci, numerous translocations, lack of transposons, and distinct gene duplications.</title>
        <authorList>
            <person name="Dietrich F.S."/>
            <person name="Voegeli S."/>
            <person name="Kuo S."/>
            <person name="Philippsen P."/>
        </authorList>
    </citation>
    <scope>GENOME REANNOTATION</scope>
    <source>
        <strain evidence="9">ATCC 10895 / CBS 109.51 / FGSC 9923 / NRRL Y-1056</strain>
    </source>
</reference>
<gene>
    <name evidence="8" type="ORF">AGOS_AEL167C</name>
</gene>
<accession>Q758B9</accession>
<dbReference type="OrthoDB" id="10252718at2759"/>
<organism evidence="8 9">
    <name type="scientific">Eremothecium gossypii (strain ATCC 10895 / CBS 109.51 / FGSC 9923 / NRRL Y-1056)</name>
    <name type="common">Yeast</name>
    <name type="synonym">Ashbya gossypii</name>
    <dbReference type="NCBI Taxonomy" id="284811"/>
    <lineage>
        <taxon>Eukaryota</taxon>
        <taxon>Fungi</taxon>
        <taxon>Dikarya</taxon>
        <taxon>Ascomycota</taxon>
        <taxon>Saccharomycotina</taxon>
        <taxon>Saccharomycetes</taxon>
        <taxon>Saccharomycetales</taxon>
        <taxon>Saccharomycetaceae</taxon>
        <taxon>Eremothecium</taxon>
    </lineage>
</organism>
<evidence type="ECO:0000256" key="4">
    <source>
        <dbReference type="ARBA" id="ARBA00023128"/>
    </source>
</evidence>
<dbReference type="PANTHER" id="PTHR28595">
    <property type="entry name" value="39S RIBOSOMAL PROTEIN L54, MITOCHONDRIAL"/>
    <property type="match status" value="1"/>
</dbReference>
<dbReference type="OMA" id="FMKWRRK"/>
<dbReference type="eggNOG" id="KOG3435">
    <property type="taxonomic scope" value="Eukaryota"/>
</dbReference>
<dbReference type="FunCoup" id="Q758B9">
    <property type="interactions" value="107"/>
</dbReference>
<dbReference type="InParanoid" id="Q758B9"/>
<dbReference type="AlphaFoldDB" id="Q758B9"/>
<comment type="similarity">
    <text evidence="6">Belongs to the mitochondrion-specific ribosomal protein mL54 family.</text>
</comment>
<keyword evidence="3" id="KW-0689">Ribosomal protein</keyword>
<evidence type="ECO:0000256" key="5">
    <source>
        <dbReference type="ARBA" id="ARBA00023274"/>
    </source>
</evidence>
<dbReference type="GO" id="GO:0005762">
    <property type="term" value="C:mitochondrial large ribosomal subunit"/>
    <property type="evidence" value="ECO:0000318"/>
    <property type="project" value="GO_Central"/>
</dbReference>
<name>Q758B9_EREGS</name>
<dbReference type="PANTHER" id="PTHR28595:SF1">
    <property type="entry name" value="LARGE RIBOSOMAL SUBUNIT PROTEIN ML54"/>
    <property type="match status" value="1"/>
</dbReference>
<dbReference type="Proteomes" id="UP000000591">
    <property type="component" value="Chromosome V"/>
</dbReference>
<dbReference type="InterPro" id="IPR013870">
    <property type="entry name" value="Ribosomal_mL54"/>
</dbReference>
<proteinExistence type="inferred from homology"/>
<comment type="subcellular location">
    <subcellularLocation>
        <location evidence="1">Mitochondrion</location>
    </subcellularLocation>
</comment>
<keyword evidence="9" id="KW-1185">Reference proteome</keyword>
<dbReference type="KEGG" id="ago:AGOS_AEL167C"/>
<keyword evidence="2" id="KW-0809">Transit peptide</keyword>
<dbReference type="STRING" id="284811.Q758B9"/>
<evidence type="ECO:0000256" key="3">
    <source>
        <dbReference type="ARBA" id="ARBA00022980"/>
    </source>
</evidence>
<dbReference type="GO" id="GO:0003735">
    <property type="term" value="F:structural constituent of ribosome"/>
    <property type="evidence" value="ECO:0000318"/>
    <property type="project" value="GO_Central"/>
</dbReference>
<evidence type="ECO:0000256" key="2">
    <source>
        <dbReference type="ARBA" id="ARBA00022946"/>
    </source>
</evidence>
<evidence type="ECO:0000256" key="1">
    <source>
        <dbReference type="ARBA" id="ARBA00004173"/>
    </source>
</evidence>